<feature type="signal peptide" evidence="2">
    <location>
        <begin position="1"/>
        <end position="30"/>
    </location>
</feature>
<dbReference type="PROSITE" id="PS51272">
    <property type="entry name" value="SLH"/>
    <property type="match status" value="3"/>
</dbReference>
<dbReference type="Pfam" id="PF00395">
    <property type="entry name" value="SLH"/>
    <property type="match status" value="3"/>
</dbReference>
<feature type="domain" description="SLH" evidence="3">
    <location>
        <begin position="95"/>
        <end position="151"/>
    </location>
</feature>
<dbReference type="AlphaFoldDB" id="A0A7X2H871"/>
<reference evidence="4 5" key="1">
    <citation type="submission" date="2019-11" db="EMBL/GenBank/DDBJ databases">
        <title>Paenibacillus monticola sp. nov., a novel PGPR strain isolated from mountain sample in China.</title>
        <authorList>
            <person name="Zhao Q."/>
            <person name="Li H.-P."/>
            <person name="Zhang J.-L."/>
        </authorList>
    </citation>
    <scope>NUCLEOTIDE SEQUENCE [LARGE SCALE GENOMIC DNA]</scope>
    <source>
        <strain evidence="4 5">LC-T2</strain>
    </source>
</reference>
<feature type="region of interest" description="Disordered" evidence="1">
    <location>
        <begin position="440"/>
        <end position="477"/>
    </location>
</feature>
<keyword evidence="5" id="KW-1185">Reference proteome</keyword>
<proteinExistence type="predicted"/>
<evidence type="ECO:0000313" key="5">
    <source>
        <dbReference type="Proteomes" id="UP000463051"/>
    </source>
</evidence>
<accession>A0A7X2H871</accession>
<feature type="domain" description="SLH" evidence="3">
    <location>
        <begin position="31"/>
        <end position="94"/>
    </location>
</feature>
<evidence type="ECO:0000259" key="3">
    <source>
        <dbReference type="PROSITE" id="PS51272"/>
    </source>
</evidence>
<keyword evidence="2" id="KW-0732">Signal</keyword>
<dbReference type="InterPro" id="IPR051465">
    <property type="entry name" value="Cell_Envelope_Struct_Comp"/>
</dbReference>
<feature type="compositionally biased region" description="Pro residues" evidence="1">
    <location>
        <begin position="447"/>
        <end position="463"/>
    </location>
</feature>
<dbReference type="InterPro" id="IPR001119">
    <property type="entry name" value="SLH_dom"/>
</dbReference>
<dbReference type="InterPro" id="IPR041248">
    <property type="entry name" value="YDG"/>
</dbReference>
<organism evidence="4 5">
    <name type="scientific">Paenibacillus monticola</name>
    <dbReference type="NCBI Taxonomy" id="2666075"/>
    <lineage>
        <taxon>Bacteria</taxon>
        <taxon>Bacillati</taxon>
        <taxon>Bacillota</taxon>
        <taxon>Bacilli</taxon>
        <taxon>Bacillales</taxon>
        <taxon>Paenibacillaceae</taxon>
        <taxon>Paenibacillus</taxon>
    </lineage>
</organism>
<feature type="chain" id="PRO_5030809491" description="SLH domain-containing protein" evidence="2">
    <location>
        <begin position="31"/>
        <end position="910"/>
    </location>
</feature>
<evidence type="ECO:0000256" key="2">
    <source>
        <dbReference type="SAM" id="SignalP"/>
    </source>
</evidence>
<protein>
    <recommendedName>
        <fullName evidence="3">SLH domain-containing protein</fullName>
    </recommendedName>
</protein>
<evidence type="ECO:0000256" key="1">
    <source>
        <dbReference type="SAM" id="MobiDB-lite"/>
    </source>
</evidence>
<sequence>MNLKMNSFKKYVATLLTVIMIFSSFGVAFGATVSTTSDIKGHWAEGEMSAWIDKGFIQGYEDGSFRPNNTITRAEFIALINRSFGFTEIGTISYTDISSSNWAYAEVAKAEKAGYINGYADGTFGANKQISRQEVAVIIGRLLGVAPSGNTTVSFTDSGSIASWARGSVDSALAKGIMKGYAEDNSFKPNKSITRAEAIVSLSRAIPATSNNFNNAGTYGPTTGTETIKGDVVINTAGVILQNLIIEGDILFATGIGSGDATLNNVTVKGVTKVEAGGENSIHFNNTTLTILRVDKENEAIVRIVLEGSTTLSEISVHSPAIIQRKEATGVGISQITLAEDLSAGSKVTLIGFFDQVNIKADHIQVDILEGSIKAFHVESTATGLTLNLGAEAKIVNLVLDAVAKLTGTGTIETAILSSVAKAGTTFEIPPLKLLDKVEGTAVPASSSPPTPTPTPVPVPTSDPIPTDGGNNDTTAPILSSVTGGPITVGDNVYGTSSEGGYLYVVPSTTMNTMTNLNDSVNASLSKKIAVTAAVYSAINTTGMPAGTYVVYAVDSSNNISAASADIEVNGLQLTTDVPSSLTITKMYDGTTAANVTANALIGVVSGDVVTVTAVASYNNAALGTGKTITVVYTLSGADAASYKAPTNYTINTGVITVAQSTIGDPVLTLAKMKDGTTTAAVTAGLLSGVVSGEDVTVSAVANYDTAVIGTNKTITVVYTLSGADAANYIAPVNYTVTTGEIDRDQITRSKVYDGTDIAAVTLGEVSGIIDGDDVTVNITAHYNDIEVGTNKTITIEYTLSGVDAGNYNAPISYTVSTGMITALQLKITPPVLTLSKRYDGSLAAVVTAGSLVGVVQGDDVTVSAMATYNDATIGTNKMITVVYTLSGADAANYVAPASYTVTTGEITAP</sequence>
<dbReference type="PANTHER" id="PTHR43308">
    <property type="entry name" value="OUTER MEMBRANE PROTEIN ALPHA-RELATED"/>
    <property type="match status" value="1"/>
</dbReference>
<gene>
    <name evidence="4" type="ORF">GJB61_20335</name>
</gene>
<dbReference type="EMBL" id="WJXB01000008">
    <property type="protein sequence ID" value="MRN55334.1"/>
    <property type="molecule type" value="Genomic_DNA"/>
</dbReference>
<dbReference type="Proteomes" id="UP000463051">
    <property type="component" value="Unassembled WGS sequence"/>
</dbReference>
<comment type="caution">
    <text evidence="4">The sequence shown here is derived from an EMBL/GenBank/DDBJ whole genome shotgun (WGS) entry which is preliminary data.</text>
</comment>
<dbReference type="Pfam" id="PF18657">
    <property type="entry name" value="YDG"/>
    <property type="match status" value="4"/>
</dbReference>
<feature type="domain" description="SLH" evidence="3">
    <location>
        <begin position="152"/>
        <end position="216"/>
    </location>
</feature>
<evidence type="ECO:0000313" key="4">
    <source>
        <dbReference type="EMBL" id="MRN55334.1"/>
    </source>
</evidence>
<name>A0A7X2H871_9BACL</name>